<evidence type="ECO:0000313" key="2">
    <source>
        <dbReference type="Ensembl" id="ENSAMEP00000041560.1"/>
    </source>
</evidence>
<dbReference type="Proteomes" id="UP000008912">
    <property type="component" value="Unassembled WGS sequence"/>
</dbReference>
<gene>
    <name evidence="2" type="primary">RIN1</name>
</gene>
<evidence type="ECO:0000256" key="1">
    <source>
        <dbReference type="SAM" id="MobiDB-lite"/>
    </source>
</evidence>
<evidence type="ECO:0000313" key="3">
    <source>
        <dbReference type="Proteomes" id="UP000008912"/>
    </source>
</evidence>
<protein>
    <submittedName>
        <fullName evidence="2">Ras and Rab interactor 1</fullName>
    </submittedName>
</protein>
<sequence length="81" mass="8347">METPGEPGAGPLGAPSLSNFAPGRPEREKRSWCGSLTPAGARPCACGCPRPAAPPLSLATTSRRALGVSPWRAQSSCSQTW</sequence>
<reference evidence="2" key="2">
    <citation type="submission" date="2025-08" db="UniProtKB">
        <authorList>
            <consortium name="Ensembl"/>
        </authorList>
    </citation>
    <scope>IDENTIFICATION</scope>
</reference>
<dbReference type="Ensembl" id="ENSAMET00000029371.1">
    <property type="protein sequence ID" value="ENSAMEP00000041560.1"/>
    <property type="gene ID" value="ENSAMEG00000017107.2"/>
</dbReference>
<proteinExistence type="predicted"/>
<dbReference type="AlphaFoldDB" id="A0A7N5KQC9"/>
<keyword evidence="3" id="KW-1185">Reference proteome</keyword>
<name>A0A7N5KQC9_AILME</name>
<accession>A0A7N5KQC9</accession>
<reference evidence="2" key="3">
    <citation type="submission" date="2025-09" db="UniProtKB">
        <authorList>
            <consortium name="Ensembl"/>
        </authorList>
    </citation>
    <scope>IDENTIFICATION</scope>
</reference>
<reference evidence="2 3" key="1">
    <citation type="journal article" date="2010" name="Nature">
        <title>The sequence and de novo assembly of the giant panda genome.</title>
        <authorList>
            <person name="Li R."/>
            <person name="Fan W."/>
            <person name="Tian G."/>
            <person name="Zhu H."/>
            <person name="He L."/>
            <person name="Cai J."/>
            <person name="Huang Q."/>
            <person name="Cai Q."/>
            <person name="Li B."/>
            <person name="Bai Y."/>
            <person name="Zhang Z."/>
            <person name="Zhang Y."/>
            <person name="Wang W."/>
            <person name="Li J."/>
            <person name="Wei F."/>
            <person name="Li H."/>
            <person name="Jian M."/>
            <person name="Li J."/>
            <person name="Zhang Z."/>
            <person name="Nielsen R."/>
            <person name="Li D."/>
            <person name="Gu W."/>
            <person name="Yang Z."/>
            <person name="Xuan Z."/>
            <person name="Ryder O.A."/>
            <person name="Leung F.C."/>
            <person name="Zhou Y."/>
            <person name="Cao J."/>
            <person name="Sun X."/>
            <person name="Fu Y."/>
            <person name="Fang X."/>
            <person name="Guo X."/>
            <person name="Wang B."/>
            <person name="Hou R."/>
            <person name="Shen F."/>
            <person name="Mu B."/>
            <person name="Ni P."/>
            <person name="Lin R."/>
            <person name="Qian W."/>
            <person name="Wang G."/>
            <person name="Yu C."/>
            <person name="Nie W."/>
            <person name="Wang J."/>
            <person name="Wu Z."/>
            <person name="Liang H."/>
            <person name="Min J."/>
            <person name="Wu Q."/>
            <person name="Cheng S."/>
            <person name="Ruan J."/>
            <person name="Wang M."/>
            <person name="Shi Z."/>
            <person name="Wen M."/>
            <person name="Liu B."/>
            <person name="Ren X."/>
            <person name="Zheng H."/>
            <person name="Dong D."/>
            <person name="Cook K."/>
            <person name="Shan G."/>
            <person name="Zhang H."/>
            <person name="Kosiol C."/>
            <person name="Xie X."/>
            <person name="Lu Z."/>
            <person name="Zheng H."/>
            <person name="Li Y."/>
            <person name="Steiner C.C."/>
            <person name="Lam T.T."/>
            <person name="Lin S."/>
            <person name="Zhang Q."/>
            <person name="Li G."/>
            <person name="Tian J."/>
            <person name="Gong T."/>
            <person name="Liu H."/>
            <person name="Zhang D."/>
            <person name="Fang L."/>
            <person name="Ye C."/>
            <person name="Zhang J."/>
            <person name="Hu W."/>
            <person name="Xu A."/>
            <person name="Ren Y."/>
            <person name="Zhang G."/>
            <person name="Bruford M.W."/>
            <person name="Li Q."/>
            <person name="Ma L."/>
            <person name="Guo Y."/>
            <person name="An N."/>
            <person name="Hu Y."/>
            <person name="Zheng Y."/>
            <person name="Shi Y."/>
            <person name="Li Z."/>
            <person name="Liu Q."/>
            <person name="Chen Y."/>
            <person name="Zhao J."/>
            <person name="Qu N."/>
            <person name="Zhao S."/>
            <person name="Tian F."/>
            <person name="Wang X."/>
            <person name="Wang H."/>
            <person name="Xu L."/>
            <person name="Liu X."/>
            <person name="Vinar T."/>
            <person name="Wang Y."/>
            <person name="Lam T.W."/>
            <person name="Yiu S.M."/>
            <person name="Liu S."/>
            <person name="Zhang H."/>
            <person name="Li D."/>
            <person name="Huang Y."/>
            <person name="Wang X."/>
            <person name="Yang G."/>
            <person name="Jiang Z."/>
            <person name="Wang J."/>
            <person name="Qin N."/>
            <person name="Li L."/>
            <person name="Li J."/>
            <person name="Bolund L."/>
            <person name="Kristiansen K."/>
            <person name="Wong G.K."/>
            <person name="Olson M."/>
            <person name="Zhang X."/>
            <person name="Li S."/>
            <person name="Yang H."/>
            <person name="Wang J."/>
            <person name="Wang J."/>
        </authorList>
    </citation>
    <scope>NUCLEOTIDE SEQUENCE [LARGE SCALE GENOMIC DNA]</scope>
</reference>
<dbReference type="GeneTree" id="ENSGT00940000161834"/>
<feature type="region of interest" description="Disordered" evidence="1">
    <location>
        <begin position="1"/>
        <end position="33"/>
    </location>
</feature>
<organism evidence="2 3">
    <name type="scientific">Ailuropoda melanoleuca</name>
    <name type="common">Giant panda</name>
    <dbReference type="NCBI Taxonomy" id="9646"/>
    <lineage>
        <taxon>Eukaryota</taxon>
        <taxon>Metazoa</taxon>
        <taxon>Chordata</taxon>
        <taxon>Craniata</taxon>
        <taxon>Vertebrata</taxon>
        <taxon>Euteleostomi</taxon>
        <taxon>Mammalia</taxon>
        <taxon>Eutheria</taxon>
        <taxon>Laurasiatheria</taxon>
        <taxon>Carnivora</taxon>
        <taxon>Caniformia</taxon>
        <taxon>Ursidae</taxon>
        <taxon>Ailuropoda</taxon>
    </lineage>
</organism>